<proteinExistence type="predicted"/>
<feature type="region of interest" description="Disordered" evidence="1">
    <location>
        <begin position="77"/>
        <end position="98"/>
    </location>
</feature>
<dbReference type="EMBL" id="ML170156">
    <property type="protein sequence ID" value="TDL29130.1"/>
    <property type="molecule type" value="Genomic_DNA"/>
</dbReference>
<organism evidence="3 4">
    <name type="scientific">Rickenella mellea</name>
    <dbReference type="NCBI Taxonomy" id="50990"/>
    <lineage>
        <taxon>Eukaryota</taxon>
        <taxon>Fungi</taxon>
        <taxon>Dikarya</taxon>
        <taxon>Basidiomycota</taxon>
        <taxon>Agaricomycotina</taxon>
        <taxon>Agaricomycetes</taxon>
        <taxon>Hymenochaetales</taxon>
        <taxon>Rickenellaceae</taxon>
        <taxon>Rickenella</taxon>
    </lineage>
</organism>
<evidence type="ECO:0000313" key="4">
    <source>
        <dbReference type="Proteomes" id="UP000294933"/>
    </source>
</evidence>
<evidence type="ECO:0000256" key="1">
    <source>
        <dbReference type="SAM" id="MobiDB-lite"/>
    </source>
</evidence>
<feature type="compositionally biased region" description="Basic and acidic residues" evidence="1">
    <location>
        <begin position="80"/>
        <end position="98"/>
    </location>
</feature>
<feature type="transmembrane region" description="Helical" evidence="2">
    <location>
        <begin position="49"/>
        <end position="66"/>
    </location>
</feature>
<evidence type="ECO:0000313" key="3">
    <source>
        <dbReference type="EMBL" id="TDL29130.1"/>
    </source>
</evidence>
<accession>A0A4R5XDK1</accession>
<keyword evidence="2" id="KW-1133">Transmembrane helix</keyword>
<dbReference type="AlphaFoldDB" id="A0A4R5XDK1"/>
<sequence length="156" mass="17184">MGDSTHSSLVILPQRRSHIRQPTTVYPSFSLVLSRQSHKPHKKRRGAPITQSVAGWGMVGIVLLLIRASNRPIHQTTIDYRPEPTPDSHPNTEPKEIHEETTVINLTLGPRPDNSSEINRPALGDPVVGNTKSAFFQKLKSILANSSMLLSLGKNA</sequence>
<dbReference type="VEuPathDB" id="FungiDB:BD410DRAFT_5226"/>
<evidence type="ECO:0000256" key="2">
    <source>
        <dbReference type="SAM" id="Phobius"/>
    </source>
</evidence>
<protein>
    <submittedName>
        <fullName evidence="3">Uncharacterized protein</fullName>
    </submittedName>
</protein>
<name>A0A4R5XDK1_9AGAM</name>
<keyword evidence="2" id="KW-0812">Transmembrane</keyword>
<reference evidence="3 4" key="1">
    <citation type="submission" date="2018-06" db="EMBL/GenBank/DDBJ databases">
        <title>A transcriptomic atlas of mushroom development highlights an independent origin of complex multicellularity.</title>
        <authorList>
            <consortium name="DOE Joint Genome Institute"/>
            <person name="Krizsan K."/>
            <person name="Almasi E."/>
            <person name="Merenyi Z."/>
            <person name="Sahu N."/>
            <person name="Viragh M."/>
            <person name="Koszo T."/>
            <person name="Mondo S."/>
            <person name="Kiss B."/>
            <person name="Balint B."/>
            <person name="Kues U."/>
            <person name="Barry K."/>
            <person name="Hegedus J.C."/>
            <person name="Henrissat B."/>
            <person name="Johnson J."/>
            <person name="Lipzen A."/>
            <person name="Ohm R."/>
            <person name="Nagy I."/>
            <person name="Pangilinan J."/>
            <person name="Yan J."/>
            <person name="Xiong Y."/>
            <person name="Grigoriev I.V."/>
            <person name="Hibbett D.S."/>
            <person name="Nagy L.G."/>
        </authorList>
    </citation>
    <scope>NUCLEOTIDE SEQUENCE [LARGE SCALE GENOMIC DNA]</scope>
    <source>
        <strain evidence="3 4">SZMC22713</strain>
    </source>
</reference>
<keyword evidence="4" id="KW-1185">Reference proteome</keyword>
<gene>
    <name evidence="3" type="ORF">BD410DRAFT_5226</name>
</gene>
<keyword evidence="2" id="KW-0472">Membrane</keyword>
<dbReference type="Proteomes" id="UP000294933">
    <property type="component" value="Unassembled WGS sequence"/>
</dbReference>